<name>A0A5B7HAC3_PORTR</name>
<dbReference type="AlphaFoldDB" id="A0A5B7HAC3"/>
<evidence type="ECO:0000313" key="2">
    <source>
        <dbReference type="Proteomes" id="UP000324222"/>
    </source>
</evidence>
<comment type="caution">
    <text evidence="1">The sequence shown here is derived from an EMBL/GenBank/DDBJ whole genome shotgun (WGS) entry which is preliminary data.</text>
</comment>
<evidence type="ECO:0000313" key="1">
    <source>
        <dbReference type="EMBL" id="MPC68022.1"/>
    </source>
</evidence>
<reference evidence="1 2" key="1">
    <citation type="submission" date="2019-05" db="EMBL/GenBank/DDBJ databases">
        <title>Another draft genome of Portunus trituberculatus and its Hox gene families provides insights of decapod evolution.</title>
        <authorList>
            <person name="Jeong J.-H."/>
            <person name="Song I."/>
            <person name="Kim S."/>
            <person name="Choi T."/>
            <person name="Kim D."/>
            <person name="Ryu S."/>
            <person name="Kim W."/>
        </authorList>
    </citation>
    <scope>NUCLEOTIDE SEQUENCE [LARGE SCALE GENOMIC DNA]</scope>
    <source>
        <tissue evidence="1">Muscle</tissue>
    </source>
</reference>
<sequence length="156" mass="17731">MPEINCEIAYLSYMKWPLQQHLSRRDESDLMEYYRVHRVARLPDTHFPLEAKLKPLQAGHYGATTLACEIILNLTMPRQSNGCWEDASVFWPCYESLGCEGCWTINTAFCTAQQTGTQEAAAEAFLDVLTLKRLPSPLHVTGTPWCFDGNTSLETR</sequence>
<proteinExistence type="predicted"/>
<dbReference type="Proteomes" id="UP000324222">
    <property type="component" value="Unassembled WGS sequence"/>
</dbReference>
<accession>A0A5B7HAC3</accession>
<keyword evidence="2" id="KW-1185">Reference proteome</keyword>
<gene>
    <name evidence="1" type="ORF">E2C01_062212</name>
</gene>
<organism evidence="1 2">
    <name type="scientific">Portunus trituberculatus</name>
    <name type="common">Swimming crab</name>
    <name type="synonym">Neptunus trituberculatus</name>
    <dbReference type="NCBI Taxonomy" id="210409"/>
    <lineage>
        <taxon>Eukaryota</taxon>
        <taxon>Metazoa</taxon>
        <taxon>Ecdysozoa</taxon>
        <taxon>Arthropoda</taxon>
        <taxon>Crustacea</taxon>
        <taxon>Multicrustacea</taxon>
        <taxon>Malacostraca</taxon>
        <taxon>Eumalacostraca</taxon>
        <taxon>Eucarida</taxon>
        <taxon>Decapoda</taxon>
        <taxon>Pleocyemata</taxon>
        <taxon>Brachyura</taxon>
        <taxon>Eubrachyura</taxon>
        <taxon>Portunoidea</taxon>
        <taxon>Portunidae</taxon>
        <taxon>Portuninae</taxon>
        <taxon>Portunus</taxon>
    </lineage>
</organism>
<protein>
    <submittedName>
        <fullName evidence="1">Uncharacterized protein</fullName>
    </submittedName>
</protein>
<dbReference type="EMBL" id="VSRR010027134">
    <property type="protein sequence ID" value="MPC68022.1"/>
    <property type="molecule type" value="Genomic_DNA"/>
</dbReference>